<dbReference type="PROSITE" id="PS00463">
    <property type="entry name" value="ZN2_CY6_FUNGAL_1"/>
    <property type="match status" value="1"/>
</dbReference>
<keyword evidence="9" id="KW-1185">Reference proteome</keyword>
<feature type="region of interest" description="Disordered" evidence="6">
    <location>
        <begin position="109"/>
        <end position="130"/>
    </location>
</feature>
<dbReference type="PANTHER" id="PTHR47660">
    <property type="entry name" value="TRANSCRIPTION FACTOR WITH C2H2 AND ZN(2)-CYS(6) DNA BINDING DOMAIN (EUROFUNG)-RELATED-RELATED"/>
    <property type="match status" value="1"/>
</dbReference>
<dbReference type="AlphaFoldDB" id="A0AAN6SPP2"/>
<evidence type="ECO:0000256" key="2">
    <source>
        <dbReference type="ARBA" id="ARBA00022833"/>
    </source>
</evidence>
<protein>
    <recommendedName>
        <fullName evidence="7">Zn(2)-C6 fungal-type domain-containing protein</fullName>
    </recommendedName>
</protein>
<name>A0AAN6SPP2_9PEZI</name>
<gene>
    <name evidence="8" type="ORF">C8A01DRAFT_17475</name>
</gene>
<dbReference type="GO" id="GO:0006351">
    <property type="term" value="P:DNA-templated transcription"/>
    <property type="evidence" value="ECO:0007669"/>
    <property type="project" value="InterPro"/>
</dbReference>
<evidence type="ECO:0000259" key="7">
    <source>
        <dbReference type="PROSITE" id="PS50048"/>
    </source>
</evidence>
<evidence type="ECO:0000256" key="5">
    <source>
        <dbReference type="ARBA" id="ARBA00023242"/>
    </source>
</evidence>
<dbReference type="GO" id="GO:0008270">
    <property type="term" value="F:zinc ion binding"/>
    <property type="evidence" value="ECO:0007669"/>
    <property type="project" value="InterPro"/>
</dbReference>
<dbReference type="SUPFAM" id="SSF57701">
    <property type="entry name" value="Zn2/Cys6 DNA-binding domain"/>
    <property type="match status" value="1"/>
</dbReference>
<organism evidence="8 9">
    <name type="scientific">Parachaetomium inaequale</name>
    <dbReference type="NCBI Taxonomy" id="2588326"/>
    <lineage>
        <taxon>Eukaryota</taxon>
        <taxon>Fungi</taxon>
        <taxon>Dikarya</taxon>
        <taxon>Ascomycota</taxon>
        <taxon>Pezizomycotina</taxon>
        <taxon>Sordariomycetes</taxon>
        <taxon>Sordariomycetidae</taxon>
        <taxon>Sordariales</taxon>
        <taxon>Chaetomiaceae</taxon>
        <taxon>Parachaetomium</taxon>
    </lineage>
</organism>
<dbReference type="Pfam" id="PF04082">
    <property type="entry name" value="Fungal_trans"/>
    <property type="match status" value="1"/>
</dbReference>
<evidence type="ECO:0000256" key="1">
    <source>
        <dbReference type="ARBA" id="ARBA00022723"/>
    </source>
</evidence>
<proteinExistence type="predicted"/>
<dbReference type="Proteomes" id="UP001303115">
    <property type="component" value="Unassembled WGS sequence"/>
</dbReference>
<dbReference type="Pfam" id="PF00172">
    <property type="entry name" value="Zn_clus"/>
    <property type="match status" value="1"/>
</dbReference>
<dbReference type="Gene3D" id="4.10.240.10">
    <property type="entry name" value="Zn(2)-C6 fungal-type DNA-binding domain"/>
    <property type="match status" value="1"/>
</dbReference>
<dbReference type="PROSITE" id="PS50048">
    <property type="entry name" value="ZN2_CY6_FUNGAL_2"/>
    <property type="match status" value="1"/>
</dbReference>
<reference evidence="9" key="1">
    <citation type="journal article" date="2023" name="Mol. Phylogenet. Evol.">
        <title>Genome-scale phylogeny and comparative genomics of the fungal order Sordariales.</title>
        <authorList>
            <person name="Hensen N."/>
            <person name="Bonometti L."/>
            <person name="Westerberg I."/>
            <person name="Brannstrom I.O."/>
            <person name="Guillou S."/>
            <person name="Cros-Aarteil S."/>
            <person name="Calhoun S."/>
            <person name="Haridas S."/>
            <person name="Kuo A."/>
            <person name="Mondo S."/>
            <person name="Pangilinan J."/>
            <person name="Riley R."/>
            <person name="LaButti K."/>
            <person name="Andreopoulos B."/>
            <person name="Lipzen A."/>
            <person name="Chen C."/>
            <person name="Yan M."/>
            <person name="Daum C."/>
            <person name="Ng V."/>
            <person name="Clum A."/>
            <person name="Steindorff A."/>
            <person name="Ohm R.A."/>
            <person name="Martin F."/>
            <person name="Silar P."/>
            <person name="Natvig D.O."/>
            <person name="Lalanne C."/>
            <person name="Gautier V."/>
            <person name="Ament-Velasquez S.L."/>
            <person name="Kruys A."/>
            <person name="Hutchinson M.I."/>
            <person name="Powell A.J."/>
            <person name="Barry K."/>
            <person name="Miller A.N."/>
            <person name="Grigoriev I.V."/>
            <person name="Debuchy R."/>
            <person name="Gladieux P."/>
            <person name="Hiltunen Thoren M."/>
            <person name="Johannesson H."/>
        </authorList>
    </citation>
    <scope>NUCLEOTIDE SEQUENCE [LARGE SCALE GENOMIC DNA]</scope>
    <source>
        <strain evidence="9">CBS 284.82</strain>
    </source>
</reference>
<keyword evidence="5" id="KW-0539">Nucleus</keyword>
<keyword evidence="2" id="KW-0862">Zinc</keyword>
<dbReference type="InterPro" id="IPR001138">
    <property type="entry name" value="Zn2Cys6_DnaBD"/>
</dbReference>
<sequence length="878" mass="96794">MEAMPGGLPSVAGRTPIACQNCASAKTGCDKKVPCTRCSEKSLPCEARFARRASKAAIRAAAQASAAFQNSLAESPQKTQQPRAADRAGVKVEGTNSPSVIEVAIPGDRDEVSPRASPHHPHLHLGGFPSPHTRMDSGLDDFMHMGNDFNVQDPACQDFLAWPGFDMELDNYQSAAPLSRPDTSMRGFPNLNHIPSPSEIVVPSSRTSINTPGTSIMSAEYEVVLKPSEFAMAVPADNSIPEFEVVIAAEAAWNLARCNPPTFTGNCPRTAIVHLECLEQKSKQEGTWSSLEKHMEQFDWNPADATSVVPLSPRARDKMLAITQGFLHKALDIHRGGLSGYPKGGYASPGECNFIVLPPSEILEYFLRSYVRSLSVYYPLVTASCVDPNEMLRNNQASTLLVLLMIAQGAAAMPIPEARHLSAGLTETCRISLFDIVEKDVQLSADPTALRCALLFLVLGAWSGDKWLMDIAMGQRGMYMSMLKHAGMLEPQALAIPRFEDAVNTELQWRAWVERETRNRLVYNYVMLDQELSLFHDTAPLFAITELQCPLPAPEALWTSTNSEEWLTAMQSLHNCTANVNPQLLSTPSVAPSLHELFQDFLHDNLLGRQPSLSPQQLRLILHPLQAMICHLRQMISCFSDVFGTPHPNGCSMTSPSILHQLDEVQALLQKWYDITMNYRKANPGCPITRCNLVLYHLIFLNAVTDFPEIERLARREGFGGLDWELSMRHGRCLFQRQKAIVHCGQVLRLLRLMPKDCRPVWWSVAVYRATLVLWADSISMMDSNVQVNNHGGLGLQEPAKIMIDQADDPTLVDYMWTGYGVPMLTSPGGAPVGLDNPAGILACGVKDIESCYSSRIGDGIKRKLVALGANWNMDVLG</sequence>
<keyword evidence="3" id="KW-0805">Transcription regulation</keyword>
<dbReference type="InterPro" id="IPR036864">
    <property type="entry name" value="Zn2-C6_fun-type_DNA-bd_sf"/>
</dbReference>
<dbReference type="CDD" id="cd12148">
    <property type="entry name" value="fungal_TF_MHR"/>
    <property type="match status" value="1"/>
</dbReference>
<keyword evidence="1" id="KW-0479">Metal-binding</keyword>
<feature type="domain" description="Zn(2)-C6 fungal-type" evidence="7">
    <location>
        <begin position="18"/>
        <end position="45"/>
    </location>
</feature>
<evidence type="ECO:0000256" key="3">
    <source>
        <dbReference type="ARBA" id="ARBA00023015"/>
    </source>
</evidence>
<dbReference type="PANTHER" id="PTHR47660:SF2">
    <property type="entry name" value="TRANSCRIPTION FACTOR WITH C2H2 AND ZN(2)-CYS(6) DNA BINDING DOMAIN (EUROFUNG)"/>
    <property type="match status" value="1"/>
</dbReference>
<evidence type="ECO:0000313" key="9">
    <source>
        <dbReference type="Proteomes" id="UP001303115"/>
    </source>
</evidence>
<feature type="compositionally biased region" description="Polar residues" evidence="6">
    <location>
        <begin position="71"/>
        <end position="82"/>
    </location>
</feature>
<dbReference type="GO" id="GO:0003677">
    <property type="term" value="F:DNA binding"/>
    <property type="evidence" value="ECO:0007669"/>
    <property type="project" value="InterPro"/>
</dbReference>
<keyword evidence="4" id="KW-0804">Transcription</keyword>
<dbReference type="CDD" id="cd00067">
    <property type="entry name" value="GAL4"/>
    <property type="match status" value="1"/>
</dbReference>
<evidence type="ECO:0000256" key="4">
    <source>
        <dbReference type="ARBA" id="ARBA00023163"/>
    </source>
</evidence>
<evidence type="ECO:0000313" key="8">
    <source>
        <dbReference type="EMBL" id="KAK4038449.1"/>
    </source>
</evidence>
<dbReference type="InterPro" id="IPR007219">
    <property type="entry name" value="XnlR_reg_dom"/>
</dbReference>
<comment type="caution">
    <text evidence="8">The sequence shown here is derived from an EMBL/GenBank/DDBJ whole genome shotgun (WGS) entry which is preliminary data.</text>
</comment>
<accession>A0AAN6SPP2</accession>
<feature type="region of interest" description="Disordered" evidence="6">
    <location>
        <begin position="71"/>
        <end position="94"/>
    </location>
</feature>
<evidence type="ECO:0000256" key="6">
    <source>
        <dbReference type="SAM" id="MobiDB-lite"/>
    </source>
</evidence>
<dbReference type="GO" id="GO:0000981">
    <property type="term" value="F:DNA-binding transcription factor activity, RNA polymerase II-specific"/>
    <property type="evidence" value="ECO:0007669"/>
    <property type="project" value="InterPro"/>
</dbReference>
<dbReference type="EMBL" id="MU854429">
    <property type="protein sequence ID" value="KAK4038449.1"/>
    <property type="molecule type" value="Genomic_DNA"/>
</dbReference>